<dbReference type="EMBL" id="CADCWF010000065">
    <property type="protein sequence ID" value="CAA9543968.1"/>
    <property type="molecule type" value="Genomic_DNA"/>
</dbReference>
<protein>
    <submittedName>
        <fullName evidence="2">Uncharacterized protein</fullName>
    </submittedName>
</protein>
<sequence length="49" mass="5060">MIASSGQTPPSRPDWVCDTLPPRRSAPVPTSAVVWGRATGPARGGEQTG</sequence>
<organism evidence="2">
    <name type="scientific">uncultured Thermomicrobiales bacterium</name>
    <dbReference type="NCBI Taxonomy" id="1645740"/>
    <lineage>
        <taxon>Bacteria</taxon>
        <taxon>Pseudomonadati</taxon>
        <taxon>Thermomicrobiota</taxon>
        <taxon>Thermomicrobia</taxon>
        <taxon>Thermomicrobiales</taxon>
        <taxon>environmental samples</taxon>
    </lineage>
</organism>
<evidence type="ECO:0000313" key="2">
    <source>
        <dbReference type="EMBL" id="CAA9543968.1"/>
    </source>
</evidence>
<feature type="region of interest" description="Disordered" evidence="1">
    <location>
        <begin position="1"/>
        <end position="49"/>
    </location>
</feature>
<dbReference type="AlphaFoldDB" id="A0A6J4UAB4"/>
<reference evidence="2" key="1">
    <citation type="submission" date="2020-02" db="EMBL/GenBank/DDBJ databases">
        <authorList>
            <person name="Meier V. D."/>
        </authorList>
    </citation>
    <scope>NUCLEOTIDE SEQUENCE</scope>
    <source>
        <strain evidence="2">AVDCRST_MAG59</strain>
    </source>
</reference>
<evidence type="ECO:0000256" key="1">
    <source>
        <dbReference type="SAM" id="MobiDB-lite"/>
    </source>
</evidence>
<proteinExistence type="predicted"/>
<gene>
    <name evidence="2" type="ORF">AVDCRST_MAG59-1099</name>
</gene>
<accession>A0A6J4UAB4</accession>
<name>A0A6J4UAB4_9BACT</name>